<evidence type="ECO:0000256" key="7">
    <source>
        <dbReference type="ARBA" id="ARBA00022670"/>
    </source>
</evidence>
<keyword evidence="9" id="KW-0808">Transferase</keyword>
<dbReference type="GO" id="GO:0008955">
    <property type="term" value="F:peptidoglycan glycosyltransferase activity"/>
    <property type="evidence" value="ECO:0007669"/>
    <property type="project" value="UniProtKB-EC"/>
</dbReference>
<comment type="caution">
    <text evidence="22">The sequence shown here is derived from an EMBL/GenBank/DDBJ whole genome shotgun (WGS) entry which is preliminary data.</text>
</comment>
<dbReference type="GO" id="GO:0009252">
    <property type="term" value="P:peptidoglycan biosynthetic process"/>
    <property type="evidence" value="ECO:0007669"/>
    <property type="project" value="UniProtKB-KW"/>
</dbReference>
<dbReference type="SUPFAM" id="SSF56601">
    <property type="entry name" value="beta-lactamase/transpeptidase-like"/>
    <property type="match status" value="1"/>
</dbReference>
<dbReference type="GO" id="GO:0009002">
    <property type="term" value="F:serine-type D-Ala-D-Ala carboxypeptidase activity"/>
    <property type="evidence" value="ECO:0007669"/>
    <property type="project" value="UniProtKB-EC"/>
</dbReference>
<dbReference type="GO" id="GO:0030288">
    <property type="term" value="C:outer membrane-bounded periplasmic space"/>
    <property type="evidence" value="ECO:0007669"/>
    <property type="project" value="TreeGrafter"/>
</dbReference>
<keyword evidence="10" id="KW-0378">Hydrolase</keyword>
<comment type="similarity">
    <text evidence="4">In the N-terminal section; belongs to the glycosyltransferase 51 family.</text>
</comment>
<evidence type="ECO:0000256" key="12">
    <source>
        <dbReference type="ARBA" id="ARBA00022984"/>
    </source>
</evidence>
<evidence type="ECO:0000256" key="14">
    <source>
        <dbReference type="ARBA" id="ARBA00023268"/>
    </source>
</evidence>
<feature type="region of interest" description="Disordered" evidence="18">
    <location>
        <begin position="800"/>
        <end position="824"/>
    </location>
</feature>
<dbReference type="Pfam" id="PF00905">
    <property type="entry name" value="Transpeptidase"/>
    <property type="match status" value="1"/>
</dbReference>
<evidence type="ECO:0000256" key="4">
    <source>
        <dbReference type="ARBA" id="ARBA00007739"/>
    </source>
</evidence>
<dbReference type="AlphaFoldDB" id="A0A934PWT3"/>
<evidence type="ECO:0000256" key="17">
    <source>
        <dbReference type="ARBA" id="ARBA00049902"/>
    </source>
</evidence>
<dbReference type="Proteomes" id="UP000617041">
    <property type="component" value="Unassembled WGS sequence"/>
</dbReference>
<sequence length="824" mass="89964">MRSTPDGDHPTAGERARRVAVAAWHGVRAHPVLLLSLLPIAALVLAVAYVLALVPQTPDVSDMRKVREQRASVVLSADGQTLAVLRRANREWVPLASISPSVVQALLATEDQRFYDHHGLDVRRTIGAAWATLRGRLQGGSTITQQLARNLYPEDIGRAPTVERKVKEAITAVKIEKAYSKDEILETYLNTVPFLYNAYGIEAAARTYYGRSARELDVLQSATLVGMLKGTTYYNPVLNPERARARRNTVLGQLARTGRLDAEQLASLRQSPLHLDFEQQQEDLGPAPHFVAQVRRWLLEWADRNGYDVYSDGLVVRTTLDMRAQQMATRAVQAQSERLQKQVDAMWSGKRGWAAQRTLVDTFIRESEAFRAARAKGEGEAEALARLRADPEFMHALREDKTRIQAGFVAIEPGTGFVRAWVGSRDFALDQFDHVAQARRQPGSTFKPFVYATAFLQGSRPGDVLFDEVTEYQVGPGEVWRPTDIGEPTGQPMTLRDALALSKNTITAQVTQQVGPANVADVARAMGVRDSRLTPVMSLGLGTSPVTLREIVSAYGTIANSGRYVPPMFIARVEDKKGRLLQAFDPAVAEPVLPTAPNAVLLDAMRGVIDRGTATAVRTRYGLQGDLAGKTGTTQDNTDGWFVLMQPQLIAGSWVGFNDSRLTMQDAWGQGARSALPMVAEFYRDAFKAKLLDAKAKFPRLTDPEIAAEIAAWWGTVTPQEPLQEVAALPALGSPTVVEPVIVSPPTSSEFWAPGTPDPSWRAPRALVAPSVREAAPPVAAIVVPPAPAARPAERALVREASGAGPAPPPAVQFDPNRTREIGW</sequence>
<dbReference type="GO" id="GO:0006508">
    <property type="term" value="P:proteolysis"/>
    <property type="evidence" value="ECO:0007669"/>
    <property type="project" value="UniProtKB-KW"/>
</dbReference>
<evidence type="ECO:0000256" key="11">
    <source>
        <dbReference type="ARBA" id="ARBA00022960"/>
    </source>
</evidence>
<dbReference type="InterPro" id="IPR036950">
    <property type="entry name" value="PBP_transglycosylase"/>
</dbReference>
<name>A0A934PWT3_9BURK</name>
<evidence type="ECO:0000256" key="5">
    <source>
        <dbReference type="ARBA" id="ARBA00022475"/>
    </source>
</evidence>
<dbReference type="EMBL" id="JAEDAO010000001">
    <property type="protein sequence ID" value="MBK0391095.1"/>
    <property type="molecule type" value="Genomic_DNA"/>
</dbReference>
<evidence type="ECO:0000313" key="22">
    <source>
        <dbReference type="EMBL" id="MBK0391095.1"/>
    </source>
</evidence>
<dbReference type="InterPro" id="IPR012338">
    <property type="entry name" value="Beta-lactam/transpept-like"/>
</dbReference>
<protein>
    <submittedName>
        <fullName evidence="22">Transglycosylase domain-containing protein</fullName>
    </submittedName>
</protein>
<keyword evidence="19" id="KW-0812">Transmembrane</keyword>
<comment type="pathway">
    <text evidence="2">Cell wall biogenesis; peptidoglycan biosynthesis.</text>
</comment>
<keyword evidence="8" id="KW-0328">Glycosyltransferase</keyword>
<keyword evidence="23" id="KW-1185">Reference proteome</keyword>
<evidence type="ECO:0000256" key="6">
    <source>
        <dbReference type="ARBA" id="ARBA00022645"/>
    </source>
</evidence>
<evidence type="ECO:0000256" key="10">
    <source>
        <dbReference type="ARBA" id="ARBA00022801"/>
    </source>
</evidence>
<evidence type="ECO:0000256" key="1">
    <source>
        <dbReference type="ARBA" id="ARBA00004236"/>
    </source>
</evidence>
<evidence type="ECO:0000259" key="21">
    <source>
        <dbReference type="Pfam" id="PF00912"/>
    </source>
</evidence>
<proteinExistence type="inferred from homology"/>
<evidence type="ECO:0000256" key="2">
    <source>
        <dbReference type="ARBA" id="ARBA00004752"/>
    </source>
</evidence>
<keyword evidence="11" id="KW-0133">Cell shape</keyword>
<keyword evidence="6" id="KW-0121">Carboxypeptidase</keyword>
<comment type="catalytic activity">
    <reaction evidence="17">
        <text>[GlcNAc-(1-&gt;4)-Mur2Ac(oyl-L-Ala-gamma-D-Glu-L-Lys-D-Ala-D-Ala)](n)-di-trans,octa-cis-undecaprenyl diphosphate + beta-D-GlcNAc-(1-&gt;4)-Mur2Ac(oyl-L-Ala-gamma-D-Glu-L-Lys-D-Ala-D-Ala)-di-trans,octa-cis-undecaprenyl diphosphate = [GlcNAc-(1-&gt;4)-Mur2Ac(oyl-L-Ala-gamma-D-Glu-L-Lys-D-Ala-D-Ala)](n+1)-di-trans,octa-cis-undecaprenyl diphosphate + di-trans,octa-cis-undecaprenyl diphosphate + H(+)</text>
        <dbReference type="Rhea" id="RHEA:23708"/>
        <dbReference type="Rhea" id="RHEA-COMP:9602"/>
        <dbReference type="Rhea" id="RHEA-COMP:9603"/>
        <dbReference type="ChEBI" id="CHEBI:15378"/>
        <dbReference type="ChEBI" id="CHEBI:58405"/>
        <dbReference type="ChEBI" id="CHEBI:60033"/>
        <dbReference type="ChEBI" id="CHEBI:78435"/>
        <dbReference type="EC" id="2.4.99.28"/>
    </reaction>
</comment>
<dbReference type="Gene3D" id="3.40.710.10">
    <property type="entry name" value="DD-peptidase/beta-lactamase superfamily"/>
    <property type="match status" value="2"/>
</dbReference>
<organism evidence="22 23">
    <name type="scientific">Ramlibacter algicola</name>
    <dbReference type="NCBI Taxonomy" id="2795217"/>
    <lineage>
        <taxon>Bacteria</taxon>
        <taxon>Pseudomonadati</taxon>
        <taxon>Pseudomonadota</taxon>
        <taxon>Betaproteobacteria</taxon>
        <taxon>Burkholderiales</taxon>
        <taxon>Comamonadaceae</taxon>
        <taxon>Ramlibacter</taxon>
    </lineage>
</organism>
<dbReference type="InterPro" id="IPR050396">
    <property type="entry name" value="Glycosyltr_51/Transpeptidase"/>
</dbReference>
<evidence type="ECO:0000256" key="13">
    <source>
        <dbReference type="ARBA" id="ARBA00023136"/>
    </source>
</evidence>
<evidence type="ECO:0000256" key="8">
    <source>
        <dbReference type="ARBA" id="ARBA00022676"/>
    </source>
</evidence>
<dbReference type="Gene3D" id="1.10.3810.10">
    <property type="entry name" value="Biosynthetic peptidoglycan transglycosylase-like"/>
    <property type="match status" value="1"/>
</dbReference>
<comment type="catalytic activity">
    <reaction evidence="16">
        <text>Preferential cleavage: (Ac)2-L-Lys-D-Ala-|-D-Ala. Also transpeptidation of peptidyl-alanyl moieties that are N-acyl substituents of D-alanine.</text>
        <dbReference type="EC" id="3.4.16.4"/>
    </reaction>
</comment>
<dbReference type="GO" id="GO:0005886">
    <property type="term" value="C:plasma membrane"/>
    <property type="evidence" value="ECO:0007669"/>
    <property type="project" value="UniProtKB-SubCell"/>
</dbReference>
<feature type="domain" description="Glycosyl transferase family 51" evidence="21">
    <location>
        <begin position="79"/>
        <end position="254"/>
    </location>
</feature>
<evidence type="ECO:0000256" key="16">
    <source>
        <dbReference type="ARBA" id="ARBA00034000"/>
    </source>
</evidence>
<keyword evidence="13 19" id="KW-0472">Membrane</keyword>
<feature type="transmembrane region" description="Helical" evidence="19">
    <location>
        <begin position="32"/>
        <end position="54"/>
    </location>
</feature>
<evidence type="ECO:0000313" key="23">
    <source>
        <dbReference type="Proteomes" id="UP000617041"/>
    </source>
</evidence>
<evidence type="ECO:0000256" key="19">
    <source>
        <dbReference type="SAM" id="Phobius"/>
    </source>
</evidence>
<keyword evidence="15" id="KW-0961">Cell wall biogenesis/degradation</keyword>
<keyword evidence="14" id="KW-0511">Multifunctional enzyme</keyword>
<dbReference type="GO" id="GO:0071555">
    <property type="term" value="P:cell wall organization"/>
    <property type="evidence" value="ECO:0007669"/>
    <property type="project" value="UniProtKB-KW"/>
</dbReference>
<dbReference type="GO" id="GO:0008658">
    <property type="term" value="F:penicillin binding"/>
    <property type="evidence" value="ECO:0007669"/>
    <property type="project" value="InterPro"/>
</dbReference>
<dbReference type="InterPro" id="IPR001264">
    <property type="entry name" value="Glyco_trans_51"/>
</dbReference>
<comment type="subcellular location">
    <subcellularLocation>
        <location evidence="1">Cell membrane</location>
    </subcellularLocation>
</comment>
<evidence type="ECO:0000256" key="3">
    <source>
        <dbReference type="ARBA" id="ARBA00007090"/>
    </source>
</evidence>
<evidence type="ECO:0000259" key="20">
    <source>
        <dbReference type="Pfam" id="PF00905"/>
    </source>
</evidence>
<comment type="similarity">
    <text evidence="3">In the C-terminal section; belongs to the transpeptidase family.</text>
</comment>
<keyword evidence="5" id="KW-1003">Cell membrane</keyword>
<dbReference type="GO" id="GO:0008360">
    <property type="term" value="P:regulation of cell shape"/>
    <property type="evidence" value="ECO:0007669"/>
    <property type="project" value="UniProtKB-KW"/>
</dbReference>
<reference evidence="22" key="1">
    <citation type="submission" date="2020-12" db="EMBL/GenBank/DDBJ databases">
        <title>Ramlibacter sp. nov., isolated from a freshwater alga, Cryptomonas.</title>
        <authorList>
            <person name="Kim H.M."/>
            <person name="Jeon C.O."/>
        </authorList>
    </citation>
    <scope>NUCLEOTIDE SEQUENCE</scope>
    <source>
        <strain evidence="22">CrO1</strain>
    </source>
</reference>
<keyword evidence="19" id="KW-1133">Transmembrane helix</keyword>
<dbReference type="Pfam" id="PF00912">
    <property type="entry name" value="Transgly"/>
    <property type="match status" value="1"/>
</dbReference>
<keyword evidence="12" id="KW-0573">Peptidoglycan synthesis</keyword>
<keyword evidence="7" id="KW-0645">Protease</keyword>
<feature type="domain" description="Penicillin-binding protein transpeptidase" evidence="20">
    <location>
        <begin position="407"/>
        <end position="645"/>
    </location>
</feature>
<evidence type="ECO:0000256" key="9">
    <source>
        <dbReference type="ARBA" id="ARBA00022679"/>
    </source>
</evidence>
<gene>
    <name evidence="22" type="ORF">I8E28_00700</name>
</gene>
<dbReference type="PANTHER" id="PTHR32282">
    <property type="entry name" value="BINDING PROTEIN TRANSPEPTIDASE, PUTATIVE-RELATED"/>
    <property type="match status" value="1"/>
</dbReference>
<evidence type="ECO:0000256" key="15">
    <source>
        <dbReference type="ARBA" id="ARBA00023316"/>
    </source>
</evidence>
<dbReference type="InterPro" id="IPR023346">
    <property type="entry name" value="Lysozyme-like_dom_sf"/>
</dbReference>
<dbReference type="SUPFAM" id="SSF53955">
    <property type="entry name" value="Lysozyme-like"/>
    <property type="match status" value="1"/>
</dbReference>
<accession>A0A934PWT3</accession>
<dbReference type="PANTHER" id="PTHR32282:SF11">
    <property type="entry name" value="PENICILLIN-BINDING PROTEIN 1B"/>
    <property type="match status" value="1"/>
</dbReference>
<dbReference type="InterPro" id="IPR001460">
    <property type="entry name" value="PCN-bd_Tpept"/>
</dbReference>
<evidence type="ECO:0000256" key="18">
    <source>
        <dbReference type="SAM" id="MobiDB-lite"/>
    </source>
</evidence>